<sequence length="76" mass="8856">MTYREEIVELFVTLFIVESGAQSHFVDYNTRPHSLEINSEDRVETRFPEKNPIKHTSNVLNQTIQPASYLSEQSQD</sequence>
<dbReference type="AlphaFoldDB" id="A0A8X6HQ27"/>
<reference evidence="1" key="1">
    <citation type="submission" date="2020-07" db="EMBL/GenBank/DDBJ databases">
        <title>Multicomponent nature underlies the extraordinary mechanical properties of spider dragline silk.</title>
        <authorList>
            <person name="Kono N."/>
            <person name="Nakamura H."/>
            <person name="Mori M."/>
            <person name="Yoshida Y."/>
            <person name="Ohtoshi R."/>
            <person name="Malay A.D."/>
            <person name="Moran D.A.P."/>
            <person name="Tomita M."/>
            <person name="Numata K."/>
            <person name="Arakawa K."/>
        </authorList>
    </citation>
    <scope>NUCLEOTIDE SEQUENCE</scope>
</reference>
<organism evidence="1 2">
    <name type="scientific">Trichonephila clavata</name>
    <name type="common">Joro spider</name>
    <name type="synonym">Nephila clavata</name>
    <dbReference type="NCBI Taxonomy" id="2740835"/>
    <lineage>
        <taxon>Eukaryota</taxon>
        <taxon>Metazoa</taxon>
        <taxon>Ecdysozoa</taxon>
        <taxon>Arthropoda</taxon>
        <taxon>Chelicerata</taxon>
        <taxon>Arachnida</taxon>
        <taxon>Araneae</taxon>
        <taxon>Araneomorphae</taxon>
        <taxon>Entelegynae</taxon>
        <taxon>Araneoidea</taxon>
        <taxon>Nephilidae</taxon>
        <taxon>Trichonephila</taxon>
    </lineage>
</organism>
<proteinExistence type="predicted"/>
<dbReference type="Proteomes" id="UP000887116">
    <property type="component" value="Unassembled WGS sequence"/>
</dbReference>
<protein>
    <submittedName>
        <fullName evidence="1">Uncharacterized protein</fullName>
    </submittedName>
</protein>
<accession>A0A8X6HQ27</accession>
<dbReference type="EMBL" id="BMAO01033632">
    <property type="protein sequence ID" value="GFQ90789.1"/>
    <property type="molecule type" value="Genomic_DNA"/>
</dbReference>
<comment type="caution">
    <text evidence="1">The sequence shown here is derived from an EMBL/GenBank/DDBJ whole genome shotgun (WGS) entry which is preliminary data.</text>
</comment>
<evidence type="ECO:0000313" key="1">
    <source>
        <dbReference type="EMBL" id="GFQ90789.1"/>
    </source>
</evidence>
<evidence type="ECO:0000313" key="2">
    <source>
        <dbReference type="Proteomes" id="UP000887116"/>
    </source>
</evidence>
<keyword evidence="2" id="KW-1185">Reference proteome</keyword>
<name>A0A8X6HQ27_TRICU</name>
<gene>
    <name evidence="1" type="ORF">TNCT_234151</name>
</gene>